<evidence type="ECO:0000256" key="5">
    <source>
        <dbReference type="ARBA" id="ARBA00023136"/>
    </source>
</evidence>
<feature type="transmembrane region" description="Helical" evidence="7">
    <location>
        <begin position="125"/>
        <end position="143"/>
    </location>
</feature>
<dbReference type="EMBL" id="SDPQ02000003">
    <property type="protein sequence ID" value="KAA1396034.1"/>
    <property type="molecule type" value="Genomic_DNA"/>
</dbReference>
<keyword evidence="2" id="KW-1003">Cell membrane</keyword>
<organism evidence="9 10">
    <name type="scientific">Aeromicrobium ginsengisoli</name>
    <dbReference type="NCBI Taxonomy" id="363867"/>
    <lineage>
        <taxon>Bacteria</taxon>
        <taxon>Bacillati</taxon>
        <taxon>Actinomycetota</taxon>
        <taxon>Actinomycetes</taxon>
        <taxon>Propionibacteriales</taxon>
        <taxon>Nocardioidaceae</taxon>
        <taxon>Aeromicrobium</taxon>
    </lineage>
</organism>
<feature type="transmembrane region" description="Helical" evidence="7">
    <location>
        <begin position="269"/>
        <end position="286"/>
    </location>
</feature>
<reference evidence="9" key="1">
    <citation type="submission" date="2019-09" db="EMBL/GenBank/DDBJ databases">
        <authorList>
            <person name="Li J."/>
        </authorList>
    </citation>
    <scope>NUCLEOTIDE SEQUENCE [LARGE SCALE GENOMIC DNA]</scope>
    <source>
        <strain evidence="9">JCM 14732</strain>
    </source>
</reference>
<keyword evidence="4 7" id="KW-1133">Transmembrane helix</keyword>
<dbReference type="RefSeq" id="WP_149690680.1">
    <property type="nucleotide sequence ID" value="NZ_SDPQ02000003.1"/>
</dbReference>
<dbReference type="AlphaFoldDB" id="A0A5M4FCA4"/>
<proteinExistence type="inferred from homology"/>
<dbReference type="PANTHER" id="PTHR30509">
    <property type="entry name" value="P-HYDROXYBENZOIC ACID EFFLUX PUMP SUBUNIT-RELATED"/>
    <property type="match status" value="1"/>
</dbReference>
<dbReference type="Pfam" id="PF13515">
    <property type="entry name" value="FUSC_2"/>
    <property type="match status" value="1"/>
</dbReference>
<evidence type="ECO:0000256" key="1">
    <source>
        <dbReference type="ARBA" id="ARBA00004651"/>
    </source>
</evidence>
<evidence type="ECO:0000256" key="7">
    <source>
        <dbReference type="SAM" id="Phobius"/>
    </source>
</evidence>
<comment type="subcellular location">
    <subcellularLocation>
        <location evidence="1">Cell membrane</location>
        <topology evidence="1">Multi-pass membrane protein</topology>
    </subcellularLocation>
</comment>
<feature type="transmembrane region" description="Helical" evidence="7">
    <location>
        <begin position="193"/>
        <end position="213"/>
    </location>
</feature>
<dbReference type="PANTHER" id="PTHR30509:SF9">
    <property type="entry name" value="MULTIDRUG RESISTANCE PROTEIN MDTO"/>
    <property type="match status" value="1"/>
</dbReference>
<dbReference type="Proteomes" id="UP000380867">
    <property type="component" value="Unassembled WGS sequence"/>
</dbReference>
<evidence type="ECO:0000256" key="6">
    <source>
        <dbReference type="ARBA" id="ARBA00043993"/>
    </source>
</evidence>
<keyword evidence="3 7" id="KW-0812">Transmembrane</keyword>
<comment type="caution">
    <text evidence="9">The sequence shown here is derived from an EMBL/GenBank/DDBJ whole genome shotgun (WGS) entry which is preliminary data.</text>
</comment>
<protein>
    <submittedName>
        <fullName evidence="9">FUSC family protein</fullName>
    </submittedName>
</protein>
<feature type="transmembrane region" description="Helical" evidence="7">
    <location>
        <begin position="18"/>
        <end position="38"/>
    </location>
</feature>
<feature type="transmembrane region" description="Helical" evidence="7">
    <location>
        <begin position="321"/>
        <end position="341"/>
    </location>
</feature>
<keyword evidence="10" id="KW-1185">Reference proteome</keyword>
<keyword evidence="5 7" id="KW-0472">Membrane</keyword>
<evidence type="ECO:0000256" key="2">
    <source>
        <dbReference type="ARBA" id="ARBA00022475"/>
    </source>
</evidence>
<sequence>MRDPRPARAVRWRPSTDLVSATVTMTAVLGTFGTTLALSKVADFGATLTVLSVVLSLTLGRLEGHGSWRSRGVRLATLVVVAIAARYVAEIMFHHDVLGGALLAVGLSAPILLRRLGTVASRLGSLMSLPFVAVLTTPAVAGPADHDAWWAPVIAVVAYAWVVAATTVAHLLGLLHEAPPSPVRPPTGRVLDASARMAIQMLVSLSLALLVGHVAFDEHWPWVVITAFVVNSGNRGRGDVLAKSVLRVLGALVGTTAATLIAGRVTPGSHASVVAIFVVLAIGTWLRPRGYAYWAGCVTAVLALLYGYYGTGQDSQLEVRLLAIVIGGVIAVVVSWFLLPIRTRDVARRRVAGVLAAVQDVVSARLAGDEPDVTALRASRRDLELIRPTWHLHSRLGRATTAPAHALDAVLAVADAAAELGPAPRRAPLGQAARDLGSVRRLLRGSDHVTGLTPDLVAIAARLREASAQA</sequence>
<feature type="transmembrane region" description="Helical" evidence="7">
    <location>
        <begin position="291"/>
        <end position="309"/>
    </location>
</feature>
<feature type="domain" description="Integral membrane bound transporter" evidence="8">
    <location>
        <begin position="207"/>
        <end position="334"/>
    </location>
</feature>
<evidence type="ECO:0000256" key="3">
    <source>
        <dbReference type="ARBA" id="ARBA00022692"/>
    </source>
</evidence>
<evidence type="ECO:0000256" key="4">
    <source>
        <dbReference type="ARBA" id="ARBA00022989"/>
    </source>
</evidence>
<gene>
    <name evidence="9" type="ORF">ESP70_018090</name>
</gene>
<dbReference type="OrthoDB" id="3214226at2"/>
<dbReference type="GO" id="GO:0005886">
    <property type="term" value="C:plasma membrane"/>
    <property type="evidence" value="ECO:0007669"/>
    <property type="project" value="UniProtKB-SubCell"/>
</dbReference>
<dbReference type="InterPro" id="IPR049453">
    <property type="entry name" value="Memb_transporter_dom"/>
</dbReference>
<evidence type="ECO:0000259" key="8">
    <source>
        <dbReference type="Pfam" id="PF13515"/>
    </source>
</evidence>
<comment type="similarity">
    <text evidence="6">Belongs to the YccS/YhfK family.</text>
</comment>
<feature type="transmembrane region" description="Helical" evidence="7">
    <location>
        <begin position="149"/>
        <end position="172"/>
    </location>
</feature>
<feature type="transmembrane region" description="Helical" evidence="7">
    <location>
        <begin position="95"/>
        <end position="113"/>
    </location>
</feature>
<evidence type="ECO:0000313" key="10">
    <source>
        <dbReference type="Proteomes" id="UP000380867"/>
    </source>
</evidence>
<evidence type="ECO:0000313" key="9">
    <source>
        <dbReference type="EMBL" id="KAA1396034.1"/>
    </source>
</evidence>
<accession>A0A5M4FCA4</accession>
<name>A0A5M4FCA4_9ACTN</name>